<dbReference type="EMBL" id="BPLR01005425">
    <property type="protein sequence ID" value="GIY02238.1"/>
    <property type="molecule type" value="Genomic_DNA"/>
</dbReference>
<evidence type="ECO:0000313" key="2">
    <source>
        <dbReference type="EMBL" id="GIY02238.1"/>
    </source>
</evidence>
<proteinExistence type="predicted"/>
<organism evidence="2 3">
    <name type="scientific">Caerostris extrusa</name>
    <name type="common">Bark spider</name>
    <name type="synonym">Caerostris bankana</name>
    <dbReference type="NCBI Taxonomy" id="172846"/>
    <lineage>
        <taxon>Eukaryota</taxon>
        <taxon>Metazoa</taxon>
        <taxon>Ecdysozoa</taxon>
        <taxon>Arthropoda</taxon>
        <taxon>Chelicerata</taxon>
        <taxon>Arachnida</taxon>
        <taxon>Araneae</taxon>
        <taxon>Araneomorphae</taxon>
        <taxon>Entelegynae</taxon>
        <taxon>Araneoidea</taxon>
        <taxon>Araneidae</taxon>
        <taxon>Caerostris</taxon>
    </lineage>
</organism>
<accession>A0AAV4Q4A7</accession>
<gene>
    <name evidence="2" type="primary">X975_13672</name>
    <name evidence="2" type="ORF">CEXT_328851</name>
</gene>
<dbReference type="Proteomes" id="UP001054945">
    <property type="component" value="Unassembled WGS sequence"/>
</dbReference>
<dbReference type="AlphaFoldDB" id="A0AAV4Q4A7"/>
<reference evidence="2 3" key="1">
    <citation type="submission" date="2021-06" db="EMBL/GenBank/DDBJ databases">
        <title>Caerostris extrusa draft genome.</title>
        <authorList>
            <person name="Kono N."/>
            <person name="Arakawa K."/>
        </authorList>
    </citation>
    <scope>NUCLEOTIDE SEQUENCE [LARGE SCALE GENOMIC DNA]</scope>
</reference>
<feature type="region of interest" description="Disordered" evidence="1">
    <location>
        <begin position="230"/>
        <end position="318"/>
    </location>
</feature>
<feature type="compositionally biased region" description="Low complexity" evidence="1">
    <location>
        <begin position="243"/>
        <end position="254"/>
    </location>
</feature>
<dbReference type="Gene3D" id="2.60.120.1000">
    <property type="match status" value="1"/>
</dbReference>
<evidence type="ECO:0000256" key="1">
    <source>
        <dbReference type="SAM" id="MobiDB-lite"/>
    </source>
</evidence>
<feature type="compositionally biased region" description="Basic residues" evidence="1">
    <location>
        <begin position="255"/>
        <end position="268"/>
    </location>
</feature>
<dbReference type="NCBIfam" id="NF040941">
    <property type="entry name" value="GGGWT_bact"/>
    <property type="match status" value="1"/>
</dbReference>
<protein>
    <submittedName>
        <fullName evidence="2">Neurexin-4</fullName>
    </submittedName>
</protein>
<evidence type="ECO:0000313" key="3">
    <source>
        <dbReference type="Proteomes" id="UP001054945"/>
    </source>
</evidence>
<comment type="caution">
    <text evidence="2">The sequence shown here is derived from an EMBL/GenBank/DDBJ whole genome shotgun (WGS) entry which is preliminary data.</text>
</comment>
<name>A0AAV4Q4A7_CAEEX</name>
<keyword evidence="3" id="KW-1185">Reference proteome</keyword>
<sequence>MHYEYADVLKMHLMSSKSMVMAAYSAYEHSWRPVQDFAILDNIVGHVVVAKSSLPEKPLPVGQPETGIEDIQERNCLDIWNNEIGRTSGDYWIDVDGEGSLEPIEVECDMGDAADSHQVDNDRAASRRGRLAVCSRLQQAAGEYARNITYRNATESHVLTLIDSSYSCQQYIRWSCKGGHVWVLVSTRPEKWVGRGGPQYYWGGGRDGQQDVRLPPLLLRHQAEQHLQLRRQPQGQVAPGLGAAARPDSPPRAAARFRRHGGVQRGRRAPAGPPPSAGPLDTEKSFVESLTAPASFDTQGLNDKSLNYLPPFTNYTGP</sequence>
<feature type="compositionally biased region" description="Polar residues" evidence="1">
    <location>
        <begin position="296"/>
        <end position="305"/>
    </location>
</feature>